<accession>A0ABX5PTM4</accession>
<dbReference type="EMBL" id="QJSY01000001">
    <property type="protein sequence ID" value="PYE61171.1"/>
    <property type="molecule type" value="Genomic_DNA"/>
</dbReference>
<name>A0ABX5PTM4_9GAMM</name>
<comment type="caution">
    <text evidence="1">The sequence shown here is derived from an EMBL/GenBank/DDBJ whole genome shotgun (WGS) entry which is preliminary data.</text>
</comment>
<reference evidence="1 2" key="1">
    <citation type="submission" date="2018-06" db="EMBL/GenBank/DDBJ databases">
        <title>Genomic Encyclopedia of Type Strains, Phase III (KMG-III): the genomes of soil and plant-associated and newly described type strains.</title>
        <authorList>
            <person name="Whitman W."/>
        </authorList>
    </citation>
    <scope>NUCLEOTIDE SEQUENCE [LARGE SCALE GENOMIC DNA]</scope>
    <source>
        <strain evidence="1 2">JC5</strain>
    </source>
</reference>
<proteinExistence type="predicted"/>
<sequence length="43" mass="4652">MAGTAQVLLRGEQVLSVVGVDLQAWVQGVVRSDWPKPFARSIS</sequence>
<keyword evidence="2" id="KW-1185">Reference proteome</keyword>
<dbReference type="RefSeq" id="WP_268249211.1">
    <property type="nucleotide sequence ID" value="NZ_BMXX01000017.1"/>
</dbReference>
<organism evidence="1 2">
    <name type="scientific">Shewanella chilikensis</name>
    <dbReference type="NCBI Taxonomy" id="558541"/>
    <lineage>
        <taxon>Bacteria</taxon>
        <taxon>Pseudomonadati</taxon>
        <taxon>Pseudomonadota</taxon>
        <taxon>Gammaproteobacteria</taxon>
        <taxon>Alteromonadales</taxon>
        <taxon>Shewanellaceae</taxon>
        <taxon>Shewanella</taxon>
    </lineage>
</organism>
<gene>
    <name evidence="1" type="ORF">C8J23_101213</name>
</gene>
<protein>
    <submittedName>
        <fullName evidence="1">Uncharacterized protein</fullName>
    </submittedName>
</protein>
<evidence type="ECO:0000313" key="1">
    <source>
        <dbReference type="EMBL" id="PYE61171.1"/>
    </source>
</evidence>
<dbReference type="Proteomes" id="UP000247584">
    <property type="component" value="Unassembled WGS sequence"/>
</dbReference>
<evidence type="ECO:0000313" key="2">
    <source>
        <dbReference type="Proteomes" id="UP000247584"/>
    </source>
</evidence>